<feature type="transmembrane region" description="Helical" evidence="6">
    <location>
        <begin position="143"/>
        <end position="167"/>
    </location>
</feature>
<feature type="transmembrane region" description="Helical" evidence="6">
    <location>
        <begin position="312"/>
        <end position="331"/>
    </location>
</feature>
<feature type="transmembrane region" description="Helical" evidence="6">
    <location>
        <begin position="343"/>
        <end position="361"/>
    </location>
</feature>
<dbReference type="InterPro" id="IPR036259">
    <property type="entry name" value="MFS_trans_sf"/>
</dbReference>
<feature type="transmembrane region" description="Helical" evidence="6">
    <location>
        <begin position="367"/>
        <end position="386"/>
    </location>
</feature>
<dbReference type="Gene3D" id="1.20.1250.20">
    <property type="entry name" value="MFS general substrate transporter like domains"/>
    <property type="match status" value="2"/>
</dbReference>
<evidence type="ECO:0000256" key="4">
    <source>
        <dbReference type="ARBA" id="ARBA00022989"/>
    </source>
</evidence>
<dbReference type="AlphaFoldDB" id="A0A1E3FVJ9"/>
<sequence>MAFSRARSLTYRHLRHDLFPWAIALSVGLDYFDNTAFSFFSSYVAGGINVPPDELVWSSSAYAVASVLGILQQQWLIERIGFRRYLSGCLLMFAIGSLAASLSVTSFQLATARGFQAYFIGPMLGTCRILLQTGFSPKNRPPATRLFLTIILLASALAPLVGGVLIANFGWHALFLCTTVAGLALAVFAFLVVPHIGKRQPALRSDTHLWPYLIFALALGALQIVAQQVRFELFSTSPILLLLTAAGLLALGWVAWQQWNHPKPLIRLSALREGPFRVAIVLYAFYYYITNAIGYLISRLLEGGLGYPVENAGRIVGFTSLSSIVVAFLYFRYAKFVTRKKLLIVPGFLMATFIAVWFIHLPPDVSVSWLLAPLIVRGFLLMFIALPNGNVAFQIFPDHEFTHGYRLKNIVKQLAYSLSTASIIILDQHRLALHQTRLAEFATPYNPVFENALQSMAHAFAERGMNTAQAEGAALGEFARMAAHQASFMSVLDCFYVIAIISLAGAVIALVQRQIK</sequence>
<reference evidence="9 12" key="2">
    <citation type="submission" date="2021-03" db="EMBL/GenBank/DDBJ databases">
        <title>Clinical course, treatment and visual outcome of an outbreak of Burkholderia contaminans endophthalmitis following cataract surgery.</title>
        <authorList>
            <person name="Lind C."/>
            <person name="Olsen K."/>
            <person name="Angelsen N.K."/>
            <person name="Krefting E.A."/>
            <person name="Fossen K."/>
            <person name="Gravningen K."/>
            <person name="Depoorter E."/>
            <person name="Vandamme P."/>
            <person name="Bertelsen G."/>
        </authorList>
    </citation>
    <scope>NUCLEOTIDE SEQUENCE [LARGE SCALE GENOMIC DNA]</scope>
    <source>
        <strain evidence="9 12">51242556</strain>
    </source>
</reference>
<dbReference type="Proteomes" id="UP000664048">
    <property type="component" value="Unassembled WGS sequence"/>
</dbReference>
<dbReference type="Pfam" id="PF07690">
    <property type="entry name" value="MFS_1"/>
    <property type="match status" value="1"/>
</dbReference>
<gene>
    <name evidence="9" type="ORF">J4M89_34260</name>
    <name evidence="8" type="ORF">JIN94_33585</name>
    <name evidence="10" type="ORF">LXE91_38440</name>
</gene>
<evidence type="ECO:0000313" key="13">
    <source>
        <dbReference type="Proteomes" id="UP001220209"/>
    </source>
</evidence>
<name>A0A1E3FVJ9_9BURK</name>
<keyword evidence="4 6" id="KW-1133">Transmembrane helix</keyword>
<keyword evidence="2" id="KW-0813">Transport</keyword>
<feature type="transmembrane region" description="Helical" evidence="6">
    <location>
        <begin position="115"/>
        <end position="131"/>
    </location>
</feature>
<reference evidence="10 13" key="3">
    <citation type="submission" date="2021-12" db="EMBL/GenBank/DDBJ databases">
        <title>Genomic and phenotypic characterization of three Burkholderia contaminans isolates recovered from different sources.</title>
        <authorList>
            <person name="Lopez De Volder A."/>
            <person name="Fan Y."/>
            <person name="Nunvar J."/>
            <person name="Herrera T."/>
            <person name="Timp W."/>
            <person name="Degrossi J."/>
        </authorList>
    </citation>
    <scope>NUCLEOTIDE SEQUENCE [LARGE SCALE GENOMIC DNA]</scope>
    <source>
        <strain evidence="10 13">LMG 23361</strain>
    </source>
</reference>
<dbReference type="EMBL" id="JAGEMX010000019">
    <property type="protein sequence ID" value="MBO1834458.1"/>
    <property type="molecule type" value="Genomic_DNA"/>
</dbReference>
<evidence type="ECO:0000313" key="12">
    <source>
        <dbReference type="Proteomes" id="UP000664048"/>
    </source>
</evidence>
<feature type="domain" description="Major facilitator superfamily (MFS) profile" evidence="7">
    <location>
        <begin position="19"/>
        <end position="516"/>
    </location>
</feature>
<dbReference type="InterPro" id="IPR011701">
    <property type="entry name" value="MFS"/>
</dbReference>
<comment type="subcellular location">
    <subcellularLocation>
        <location evidence="1">Membrane</location>
        <topology evidence="1">Multi-pass membrane protein</topology>
    </subcellularLocation>
</comment>
<evidence type="ECO:0000313" key="10">
    <source>
        <dbReference type="EMBL" id="WFN22558.1"/>
    </source>
</evidence>
<dbReference type="RefSeq" id="WP_046196857.1">
    <property type="nucleotide sequence ID" value="NZ_AP018359.1"/>
</dbReference>
<evidence type="ECO:0000313" key="9">
    <source>
        <dbReference type="EMBL" id="MBO1834458.1"/>
    </source>
</evidence>
<evidence type="ECO:0000256" key="5">
    <source>
        <dbReference type="ARBA" id="ARBA00023136"/>
    </source>
</evidence>
<evidence type="ECO:0000313" key="8">
    <source>
        <dbReference type="EMBL" id="MBK1934830.1"/>
    </source>
</evidence>
<feature type="transmembrane region" description="Helical" evidence="6">
    <location>
        <begin position="238"/>
        <end position="256"/>
    </location>
</feature>
<dbReference type="EMBL" id="JAENIB010000023">
    <property type="protein sequence ID" value="MBK1934830.1"/>
    <property type="molecule type" value="Genomic_DNA"/>
</dbReference>
<keyword evidence="5 6" id="KW-0472">Membrane</keyword>
<feature type="transmembrane region" description="Helical" evidence="6">
    <location>
        <begin position="276"/>
        <end position="297"/>
    </location>
</feature>
<dbReference type="Proteomes" id="UP001220209">
    <property type="component" value="Chromosome 3"/>
</dbReference>
<feature type="transmembrane region" description="Helical" evidence="6">
    <location>
        <begin position="89"/>
        <end position="109"/>
    </location>
</feature>
<keyword evidence="12" id="KW-1185">Reference proteome</keyword>
<feature type="transmembrane region" description="Helical" evidence="6">
    <location>
        <begin position="490"/>
        <end position="511"/>
    </location>
</feature>
<organism evidence="8 11">
    <name type="scientific">Burkholderia contaminans</name>
    <dbReference type="NCBI Taxonomy" id="488447"/>
    <lineage>
        <taxon>Bacteria</taxon>
        <taxon>Pseudomonadati</taxon>
        <taxon>Pseudomonadota</taxon>
        <taxon>Betaproteobacteria</taxon>
        <taxon>Burkholderiales</taxon>
        <taxon>Burkholderiaceae</taxon>
        <taxon>Burkholderia</taxon>
        <taxon>Burkholderia cepacia complex</taxon>
    </lineage>
</organism>
<feature type="transmembrane region" description="Helical" evidence="6">
    <location>
        <begin position="209"/>
        <end position="226"/>
    </location>
</feature>
<dbReference type="SUPFAM" id="SSF103473">
    <property type="entry name" value="MFS general substrate transporter"/>
    <property type="match status" value="1"/>
</dbReference>
<dbReference type="GeneID" id="93194347"/>
<feature type="transmembrane region" description="Helical" evidence="6">
    <location>
        <begin position="173"/>
        <end position="197"/>
    </location>
</feature>
<dbReference type="InterPro" id="IPR020846">
    <property type="entry name" value="MFS_dom"/>
</dbReference>
<dbReference type="PANTHER" id="PTHR42718">
    <property type="entry name" value="MAJOR FACILITATOR SUPERFAMILY MULTIDRUG TRANSPORTER MFSC"/>
    <property type="match status" value="1"/>
</dbReference>
<dbReference type="PROSITE" id="PS50850">
    <property type="entry name" value="MFS"/>
    <property type="match status" value="1"/>
</dbReference>
<evidence type="ECO:0000256" key="2">
    <source>
        <dbReference type="ARBA" id="ARBA00022448"/>
    </source>
</evidence>
<dbReference type="GO" id="GO:0022857">
    <property type="term" value="F:transmembrane transporter activity"/>
    <property type="evidence" value="ECO:0007669"/>
    <property type="project" value="InterPro"/>
</dbReference>
<dbReference type="OrthoDB" id="8581632at2"/>
<dbReference type="PANTHER" id="PTHR42718:SF9">
    <property type="entry name" value="MAJOR FACILITATOR SUPERFAMILY MULTIDRUG TRANSPORTER MFSC"/>
    <property type="match status" value="1"/>
</dbReference>
<protein>
    <submittedName>
        <fullName evidence="8">MFS transporter</fullName>
    </submittedName>
</protein>
<dbReference type="EMBL" id="CP090642">
    <property type="protein sequence ID" value="WFN22558.1"/>
    <property type="molecule type" value="Genomic_DNA"/>
</dbReference>
<evidence type="ECO:0000256" key="1">
    <source>
        <dbReference type="ARBA" id="ARBA00004141"/>
    </source>
</evidence>
<reference evidence="8" key="1">
    <citation type="submission" date="2021-01" db="EMBL/GenBank/DDBJ databases">
        <title>Outbreak of Burkholderia contaminns endophthalmitis traced to a clinical ventilation system.</title>
        <authorList>
            <person name="Lipuma J."/>
            <person name="Spilker T."/>
            <person name="Kratholm J."/>
        </authorList>
    </citation>
    <scope>NUCLEOTIDE SEQUENCE</scope>
    <source>
        <strain evidence="8">HI4954</strain>
    </source>
</reference>
<evidence type="ECO:0000259" key="7">
    <source>
        <dbReference type="PROSITE" id="PS50850"/>
    </source>
</evidence>
<evidence type="ECO:0000256" key="3">
    <source>
        <dbReference type="ARBA" id="ARBA00022692"/>
    </source>
</evidence>
<evidence type="ECO:0000256" key="6">
    <source>
        <dbReference type="SAM" id="Phobius"/>
    </source>
</evidence>
<keyword evidence="3 6" id="KW-0812">Transmembrane</keyword>
<accession>A0A1E3FVJ9</accession>
<dbReference type="Proteomes" id="UP000611459">
    <property type="component" value="Unassembled WGS sequence"/>
</dbReference>
<proteinExistence type="predicted"/>
<dbReference type="GO" id="GO:0016020">
    <property type="term" value="C:membrane"/>
    <property type="evidence" value="ECO:0007669"/>
    <property type="project" value="UniProtKB-SubCell"/>
</dbReference>
<evidence type="ECO:0000313" key="11">
    <source>
        <dbReference type="Proteomes" id="UP000611459"/>
    </source>
</evidence>